<evidence type="ECO:0008006" key="3">
    <source>
        <dbReference type="Google" id="ProtNLM"/>
    </source>
</evidence>
<dbReference type="OrthoDB" id="1349631at2"/>
<accession>A0A327YV72</accession>
<protein>
    <recommendedName>
        <fullName evidence="3">Leucine rich repeat (LRR) protein</fullName>
    </recommendedName>
</protein>
<reference evidence="1 2" key="1">
    <citation type="submission" date="2018-06" db="EMBL/GenBank/DDBJ databases">
        <title>Genomic Encyclopedia of Type Strains, Phase III (KMG-III): the genomes of soil and plant-associated and newly described type strains.</title>
        <authorList>
            <person name="Whitman W."/>
        </authorList>
    </citation>
    <scope>NUCLEOTIDE SEQUENCE [LARGE SCALE GENOMIC DNA]</scope>
    <source>
        <strain evidence="1 2">CGMCC 1.12398</strain>
    </source>
</reference>
<comment type="caution">
    <text evidence="1">The sequence shown here is derived from an EMBL/GenBank/DDBJ whole genome shotgun (WGS) entry which is preliminary data.</text>
</comment>
<name>A0A327YV72_9FLAO</name>
<dbReference type="Gene3D" id="3.80.10.10">
    <property type="entry name" value="Ribonuclease Inhibitor"/>
    <property type="match status" value="1"/>
</dbReference>
<organism evidence="1 2">
    <name type="scientific">Flavobacterium aquaticum</name>
    <dbReference type="NCBI Taxonomy" id="1236486"/>
    <lineage>
        <taxon>Bacteria</taxon>
        <taxon>Pseudomonadati</taxon>
        <taxon>Bacteroidota</taxon>
        <taxon>Flavobacteriia</taxon>
        <taxon>Flavobacteriales</taxon>
        <taxon>Flavobacteriaceae</taxon>
        <taxon>Flavobacterium</taxon>
    </lineage>
</organism>
<keyword evidence="2" id="KW-1185">Reference proteome</keyword>
<dbReference type="SUPFAM" id="SSF52058">
    <property type="entry name" value="L domain-like"/>
    <property type="match status" value="1"/>
</dbReference>
<sequence>MKKIIVLFLLIQLSSCKTYTKFNSNELSQSDTIYHLDLSNRNLKTQPDLSKFTIIELNISKNRIATFEENKLPKGIQKLNFSNNRISKKVIFREERNLESIDFSDNKIESFYYPNGIVKNLNLSKNKLVSIQMPLYNDKRADTLNIANNPKLETTEINNIDFPRFYKTLINYSLSTKN</sequence>
<proteinExistence type="predicted"/>
<dbReference type="EMBL" id="QLMI01000001">
    <property type="protein sequence ID" value="RAK25118.1"/>
    <property type="molecule type" value="Genomic_DNA"/>
</dbReference>
<dbReference type="Proteomes" id="UP000249620">
    <property type="component" value="Unassembled WGS sequence"/>
</dbReference>
<evidence type="ECO:0000313" key="1">
    <source>
        <dbReference type="EMBL" id="RAK25118.1"/>
    </source>
</evidence>
<gene>
    <name evidence="1" type="ORF">B0I03_101278</name>
</gene>
<dbReference type="InterPro" id="IPR032675">
    <property type="entry name" value="LRR_dom_sf"/>
</dbReference>
<evidence type="ECO:0000313" key="2">
    <source>
        <dbReference type="Proteomes" id="UP000249620"/>
    </source>
</evidence>
<dbReference type="RefSeq" id="WP_111565693.1">
    <property type="nucleotide sequence ID" value="NZ_QLMI01000001.1"/>
</dbReference>
<dbReference type="AlphaFoldDB" id="A0A327YV72"/>